<name>A0A4Y9XQN8_9AGAM</name>
<organism evidence="3 4">
    <name type="scientific">Dentipellis fragilis</name>
    <dbReference type="NCBI Taxonomy" id="205917"/>
    <lineage>
        <taxon>Eukaryota</taxon>
        <taxon>Fungi</taxon>
        <taxon>Dikarya</taxon>
        <taxon>Basidiomycota</taxon>
        <taxon>Agaricomycotina</taxon>
        <taxon>Agaricomycetes</taxon>
        <taxon>Russulales</taxon>
        <taxon>Hericiaceae</taxon>
        <taxon>Dentipellis</taxon>
    </lineage>
</organism>
<dbReference type="InterPro" id="IPR023210">
    <property type="entry name" value="NADP_OxRdtase_dom"/>
</dbReference>
<gene>
    <name evidence="3" type="ORF">EVG20_g10564</name>
</gene>
<dbReference type="InterPro" id="IPR036812">
    <property type="entry name" value="NAD(P)_OxRdtase_dom_sf"/>
</dbReference>
<protein>
    <recommendedName>
        <fullName evidence="2">NADP-dependent oxidoreductase domain-containing protein</fullName>
    </recommendedName>
</protein>
<dbReference type="SUPFAM" id="SSF51430">
    <property type="entry name" value="NAD(P)-linked oxidoreductase"/>
    <property type="match status" value="1"/>
</dbReference>
<evidence type="ECO:0000313" key="3">
    <source>
        <dbReference type="EMBL" id="TFY52406.1"/>
    </source>
</evidence>
<sequence>MSQPTRKIGGVSIPAIGFGAMGLSAAYGDVPSDEERLKFLDAVYERGCTHWDTADVYLDNEDLIGKWFTLHLERRQHIFLATKFGQGDYAREGPNGEPEYVKSSLETSLKRLQTDYVDLFYLHRADPKVPIEKTVGAMAELVKAGKVRHLGLSEVSASTLRRAHAVHPIAALQVEYSAIWLDIESPEIGLLKTARELGITVVAYSPLGRGLLTGQYRTPADLPAGDFRSMIPRFSDPANFPRINVLADALKAIGTAHGDATAGQVALAWILAQGDDIVTIPGTKKLKYLDENLGASKVVLSAEEVAKIRKLAEDTNKTVTGERYPPGQVDRLFVDTPPL</sequence>
<comment type="caution">
    <text evidence="3">The sequence shown here is derived from an EMBL/GenBank/DDBJ whole genome shotgun (WGS) entry which is preliminary data.</text>
</comment>
<dbReference type="InterPro" id="IPR050791">
    <property type="entry name" value="Aldo-Keto_reductase"/>
</dbReference>
<dbReference type="EMBL" id="SEOQ01001312">
    <property type="protein sequence ID" value="TFY52406.1"/>
    <property type="molecule type" value="Genomic_DNA"/>
</dbReference>
<evidence type="ECO:0000256" key="1">
    <source>
        <dbReference type="ARBA" id="ARBA00023002"/>
    </source>
</evidence>
<dbReference type="OrthoDB" id="37537at2759"/>
<evidence type="ECO:0000313" key="4">
    <source>
        <dbReference type="Proteomes" id="UP000298327"/>
    </source>
</evidence>
<dbReference type="PANTHER" id="PTHR43625">
    <property type="entry name" value="AFLATOXIN B1 ALDEHYDE REDUCTASE"/>
    <property type="match status" value="1"/>
</dbReference>
<keyword evidence="4" id="KW-1185">Reference proteome</keyword>
<dbReference type="Proteomes" id="UP000298327">
    <property type="component" value="Unassembled WGS sequence"/>
</dbReference>
<proteinExistence type="predicted"/>
<dbReference type="Gene3D" id="3.20.20.100">
    <property type="entry name" value="NADP-dependent oxidoreductase domain"/>
    <property type="match status" value="1"/>
</dbReference>
<dbReference type="GO" id="GO:0005737">
    <property type="term" value="C:cytoplasm"/>
    <property type="evidence" value="ECO:0007669"/>
    <property type="project" value="TreeGrafter"/>
</dbReference>
<dbReference type="Pfam" id="PF00248">
    <property type="entry name" value="Aldo_ket_red"/>
    <property type="match status" value="1"/>
</dbReference>
<accession>A0A4Y9XQN8</accession>
<feature type="domain" description="NADP-dependent oxidoreductase" evidence="2">
    <location>
        <begin position="15"/>
        <end position="312"/>
    </location>
</feature>
<reference evidence="3 4" key="1">
    <citation type="submission" date="2019-02" db="EMBL/GenBank/DDBJ databases">
        <title>Genome sequencing of the rare red list fungi Dentipellis fragilis.</title>
        <authorList>
            <person name="Buettner E."/>
            <person name="Kellner H."/>
        </authorList>
    </citation>
    <scope>NUCLEOTIDE SEQUENCE [LARGE SCALE GENOMIC DNA]</scope>
    <source>
        <strain evidence="3 4">DSM 105465</strain>
    </source>
</reference>
<dbReference type="PANTHER" id="PTHR43625:SF40">
    <property type="entry name" value="ALDO-KETO REDUCTASE YAKC [NADP(+)]"/>
    <property type="match status" value="1"/>
</dbReference>
<dbReference type="AlphaFoldDB" id="A0A4Y9XQN8"/>
<evidence type="ECO:0000259" key="2">
    <source>
        <dbReference type="Pfam" id="PF00248"/>
    </source>
</evidence>
<dbReference type="GO" id="GO:0016491">
    <property type="term" value="F:oxidoreductase activity"/>
    <property type="evidence" value="ECO:0007669"/>
    <property type="project" value="UniProtKB-KW"/>
</dbReference>
<dbReference type="InterPro" id="IPR020471">
    <property type="entry name" value="AKR"/>
</dbReference>
<dbReference type="STRING" id="205917.A0A4Y9XQN8"/>
<keyword evidence="1" id="KW-0560">Oxidoreductase</keyword>
<dbReference type="PRINTS" id="PR00069">
    <property type="entry name" value="ALDKETRDTASE"/>
</dbReference>